<dbReference type="InterPro" id="IPR027417">
    <property type="entry name" value="P-loop_NTPase"/>
</dbReference>
<comment type="similarity">
    <text evidence="1">Belongs to the oxygen-dependent FAD-linked oxidoreductase family.</text>
</comment>
<organism evidence="6 7">
    <name type="scientific">Pyrenophora seminiperda CCB06</name>
    <dbReference type="NCBI Taxonomy" id="1302712"/>
    <lineage>
        <taxon>Eukaryota</taxon>
        <taxon>Fungi</taxon>
        <taxon>Dikarya</taxon>
        <taxon>Ascomycota</taxon>
        <taxon>Pezizomycotina</taxon>
        <taxon>Dothideomycetes</taxon>
        <taxon>Pleosporomycetidae</taxon>
        <taxon>Pleosporales</taxon>
        <taxon>Pleosporineae</taxon>
        <taxon>Pleosporaceae</taxon>
        <taxon>Pyrenophora</taxon>
    </lineage>
</organism>
<reference evidence="6 7" key="1">
    <citation type="journal article" date="2014" name="PLoS ONE">
        <title>De novo Genome Assembly of the Fungal Plant Pathogen Pyrenophora semeniperda.</title>
        <authorList>
            <person name="Soliai M.M."/>
            <person name="Meyer S.E."/>
            <person name="Udall J.A."/>
            <person name="Elzinga D.E."/>
            <person name="Hermansen R.A."/>
            <person name="Bodily P.M."/>
            <person name="Hart A.A."/>
            <person name="Coleman C.E."/>
        </authorList>
    </citation>
    <scope>NUCLEOTIDE SEQUENCE [LARGE SCALE GENOMIC DNA]</scope>
    <source>
        <strain evidence="6 7">CCB06</strain>
        <tissue evidence="6">Mycelium</tissue>
    </source>
</reference>
<dbReference type="Gene3D" id="3.40.50.2020">
    <property type="match status" value="1"/>
</dbReference>
<keyword evidence="3" id="KW-0274">FAD</keyword>
<dbReference type="InterPro" id="IPR006093">
    <property type="entry name" value="Oxy_OxRdtase_FAD_BS"/>
</dbReference>
<name>A0A3M7M7I2_9PLEO</name>
<dbReference type="InterPro" id="IPR016169">
    <property type="entry name" value="FAD-bd_PCMH_sub2"/>
</dbReference>
<dbReference type="GO" id="GO:0019287">
    <property type="term" value="P:isopentenyl diphosphate biosynthetic process, mevalonate pathway"/>
    <property type="evidence" value="ECO:0007669"/>
    <property type="project" value="UniProtKB-UniPathway"/>
</dbReference>
<dbReference type="CDD" id="cd06223">
    <property type="entry name" value="PRTases_typeI"/>
    <property type="match status" value="1"/>
</dbReference>
<dbReference type="EMBL" id="KE747824">
    <property type="protein sequence ID" value="RMZ70453.1"/>
    <property type="molecule type" value="Genomic_DNA"/>
</dbReference>
<evidence type="ECO:0000256" key="4">
    <source>
        <dbReference type="ARBA" id="ARBA00023002"/>
    </source>
</evidence>
<dbReference type="Gene3D" id="3.30.465.10">
    <property type="match status" value="1"/>
</dbReference>
<sequence length="1152" mass="126346">MATLETLQRALVKAASETAGADALKQALSEEQCATGYSIFSQSFHRPSYSEFIIPELSYLLAPLHDTETDTRISVLEIGPGPKSIFGYLPKSLRRKIEKYTAFEPNALFATQLEEWLNVSHENEETVPFPGLKLNAAIHSVAFSHVSCTESGGHLDKYDIVLFCHSMYGMNQKHKFIERALEMLVEGGIVAVFHRDGALQIEGLVCHHMASFPAGIIDVPDSHEELTQFATFVAGFSIEDHKVNMTVQAEWRELCRSMGSRKGADLSYLMFSAPESMLVFNGNATGLPELTSRVLQGGVKVKNRDARLHQPATIVRPRDVKDVQTCVRWALKHEVGLTVISGGHSAHCLRPNVVAVDMSNFDSVHVLKGVEDDEEFGLISNSLVVAETGCKTSDIISQTMREGLTVPLGSRPSVGAGLWLQGGIGRLTRLHGLTCDVIVGAVLVSVESGEVFYVGNVPQEYRPPGALHPANEGDILWAIRGAGTNMGIVISVTFRAFLARKYLTRSWTIPLRDNIDAQERLKQFETAIAGKLGRTQRHCSADAYLYYETGQLKLGITTFELVEPSFSLSTIMSKPIGGIWGSGSDFKIVDGLEVFEEEMYMSGMHGGHGSGMTSSFKRCVLLKDIREKNVLDRLVAAVDTRPSPLCYVHLLHGGGAINDLPANATAFGYRDWNFACIITGIWPRDEDGTAVASACVQWVYTIAKDLLPYSSGAYAVDLGPDPRDAELATRAFGLNGARLGRLKRNMDPHGVLAYACPLPKLPLPKLIVLVTGESCAGKDHCARIWVSLFSRYRNDGEFSTQPPNSRVVSISDATKREYAASVGANLNHLLEDRAYKEVHRAALTAFFQEQVQRRPRLPEEHFSSTVRDAAAANTDVLFITGMRDKAPVASFAHLVSESRLVEVRVEANDHTRSDRGADTSKLDMIGLDHRPSLVFENDKPGDESAESFAEFHLLPLIHDELQQLADRVRSVPNFPTPGIEFRHVLGIAQQDRGLRRCVSLLRTLFFSDWDKVRAIACVGVGGLVYASPLAQQVNKPLVLFREEGKLPPPTISVSKPLSHISSTSSSRQKSIRIEMERDAIPLGASVVVVDDVLATGETLCAVLQLLVKASITIEDISIMVVAEFPVHRGRALLYERGFGRVNVQSLLVFGGA</sequence>
<dbReference type="InterPro" id="IPR000836">
    <property type="entry name" value="PRTase_dom"/>
</dbReference>
<keyword evidence="4" id="KW-0560">Oxidoreductase</keyword>
<dbReference type="InterPro" id="IPR005919">
    <property type="entry name" value="Pmev_kin_anim"/>
</dbReference>
<dbReference type="PANTHER" id="PTHR42973">
    <property type="entry name" value="BINDING OXIDOREDUCTASE, PUTATIVE (AFU_ORTHOLOGUE AFUA_1G17690)-RELATED"/>
    <property type="match status" value="1"/>
</dbReference>
<dbReference type="GO" id="GO:0071949">
    <property type="term" value="F:FAD binding"/>
    <property type="evidence" value="ECO:0007669"/>
    <property type="project" value="InterPro"/>
</dbReference>
<dbReference type="InterPro" id="IPR050416">
    <property type="entry name" value="FAD-linked_Oxidoreductase"/>
</dbReference>
<dbReference type="UniPathway" id="UPA00057">
    <property type="reaction ID" value="UER00099"/>
</dbReference>
<feature type="domain" description="FAD-binding PCMH-type" evidence="5">
    <location>
        <begin position="307"/>
        <end position="499"/>
    </location>
</feature>
<dbReference type="InterPro" id="IPR029063">
    <property type="entry name" value="SAM-dependent_MTases_sf"/>
</dbReference>
<dbReference type="Gene3D" id="3.40.462.20">
    <property type="match status" value="1"/>
</dbReference>
<protein>
    <submittedName>
        <fullName evidence="6">Phosphoribosyl transferase domain</fullName>
    </submittedName>
</protein>
<evidence type="ECO:0000313" key="6">
    <source>
        <dbReference type="EMBL" id="RMZ70453.1"/>
    </source>
</evidence>
<dbReference type="AlphaFoldDB" id="A0A3M7M7I2"/>
<dbReference type="SUPFAM" id="SSF53271">
    <property type="entry name" value="PRTase-like"/>
    <property type="match status" value="1"/>
</dbReference>
<dbReference type="InterPro" id="IPR006094">
    <property type="entry name" value="Oxid_FAD_bind_N"/>
</dbReference>
<evidence type="ECO:0000256" key="2">
    <source>
        <dbReference type="ARBA" id="ARBA00022630"/>
    </source>
</evidence>
<dbReference type="GO" id="GO:0005737">
    <property type="term" value="C:cytoplasm"/>
    <property type="evidence" value="ECO:0007669"/>
    <property type="project" value="InterPro"/>
</dbReference>
<dbReference type="PROSITE" id="PS51387">
    <property type="entry name" value="FAD_PCMH"/>
    <property type="match status" value="1"/>
</dbReference>
<dbReference type="OrthoDB" id="363185at2759"/>
<dbReference type="InterPro" id="IPR016166">
    <property type="entry name" value="FAD-bd_PCMH"/>
</dbReference>
<accession>A0A3M7M7I2</accession>
<evidence type="ECO:0000256" key="3">
    <source>
        <dbReference type="ARBA" id="ARBA00022827"/>
    </source>
</evidence>
<dbReference type="Pfam" id="PF00156">
    <property type="entry name" value="Pribosyltran"/>
    <property type="match status" value="1"/>
</dbReference>
<keyword evidence="6" id="KW-0808">Transferase</keyword>
<dbReference type="Pfam" id="PF01565">
    <property type="entry name" value="FAD_binding_4"/>
    <property type="match status" value="1"/>
</dbReference>
<dbReference type="GO" id="GO:0016491">
    <property type="term" value="F:oxidoreductase activity"/>
    <property type="evidence" value="ECO:0007669"/>
    <property type="project" value="UniProtKB-KW"/>
</dbReference>
<proteinExistence type="inferred from homology"/>
<dbReference type="PANTHER" id="PTHR42973:SF25">
    <property type="entry name" value="PHOSPHOMEVALONATE KINASE"/>
    <property type="match status" value="1"/>
</dbReference>
<evidence type="ECO:0000256" key="1">
    <source>
        <dbReference type="ARBA" id="ARBA00005466"/>
    </source>
</evidence>
<keyword evidence="7" id="KW-1185">Reference proteome</keyword>
<dbReference type="Pfam" id="PF04275">
    <property type="entry name" value="P-mevalo_kinase"/>
    <property type="match status" value="1"/>
</dbReference>
<dbReference type="Gene3D" id="3.40.50.150">
    <property type="entry name" value="Vaccinia Virus protein VP39"/>
    <property type="match status" value="1"/>
</dbReference>
<gene>
    <name evidence="6" type="ORF">GMOD_00000544</name>
</gene>
<dbReference type="Proteomes" id="UP000265663">
    <property type="component" value="Unassembled WGS sequence"/>
</dbReference>
<dbReference type="InterPro" id="IPR036318">
    <property type="entry name" value="FAD-bd_PCMH-like_sf"/>
</dbReference>
<dbReference type="SUPFAM" id="SSF56176">
    <property type="entry name" value="FAD-binding/transporter-associated domain-like"/>
    <property type="match status" value="1"/>
</dbReference>
<dbReference type="PROSITE" id="PS00862">
    <property type="entry name" value="OX2_COVAL_FAD"/>
    <property type="match status" value="1"/>
</dbReference>
<evidence type="ECO:0000259" key="5">
    <source>
        <dbReference type="PROSITE" id="PS51387"/>
    </source>
</evidence>
<evidence type="ECO:0000313" key="7">
    <source>
        <dbReference type="Proteomes" id="UP000265663"/>
    </source>
</evidence>
<dbReference type="SUPFAM" id="SSF53335">
    <property type="entry name" value="S-adenosyl-L-methionine-dependent methyltransferases"/>
    <property type="match status" value="1"/>
</dbReference>
<dbReference type="InterPro" id="IPR029057">
    <property type="entry name" value="PRTase-like"/>
</dbReference>
<dbReference type="GO" id="GO:0006695">
    <property type="term" value="P:cholesterol biosynthetic process"/>
    <property type="evidence" value="ECO:0007669"/>
    <property type="project" value="InterPro"/>
</dbReference>
<keyword evidence="2" id="KW-0285">Flavoprotein</keyword>
<dbReference type="Gene3D" id="3.40.50.300">
    <property type="entry name" value="P-loop containing nucleotide triphosphate hydrolases"/>
    <property type="match status" value="1"/>
</dbReference>
<dbReference type="GO" id="GO:0004631">
    <property type="term" value="F:phosphomevalonate kinase activity"/>
    <property type="evidence" value="ECO:0007669"/>
    <property type="project" value="InterPro"/>
</dbReference>